<protein>
    <submittedName>
        <fullName evidence="6">Type IV secretion system protein virB3</fullName>
    </submittedName>
</protein>
<geneLocation type="plasmid" evidence="6 7">
    <name>pDSM1084</name>
</geneLocation>
<evidence type="ECO:0000256" key="3">
    <source>
        <dbReference type="ARBA" id="ARBA00022989"/>
    </source>
</evidence>
<dbReference type="InterPro" id="IPR007792">
    <property type="entry name" value="T4SS_VirB3/TrbD/AvhB"/>
</dbReference>
<keyword evidence="2 5" id="KW-0812">Transmembrane</keyword>
<evidence type="ECO:0000256" key="5">
    <source>
        <dbReference type="SAM" id="Phobius"/>
    </source>
</evidence>
<evidence type="ECO:0000313" key="7">
    <source>
        <dbReference type="Proteomes" id="UP000293912"/>
    </source>
</evidence>
<proteinExistence type="predicted"/>
<dbReference type="Pfam" id="PF05101">
    <property type="entry name" value="VirB3"/>
    <property type="match status" value="1"/>
</dbReference>
<keyword evidence="6" id="KW-0614">Plasmid</keyword>
<dbReference type="GO" id="GO:0016020">
    <property type="term" value="C:membrane"/>
    <property type="evidence" value="ECO:0007669"/>
    <property type="project" value="UniProtKB-SubCell"/>
</dbReference>
<keyword evidence="7" id="KW-1185">Reference proteome</keyword>
<dbReference type="EMBL" id="CP037868">
    <property type="protein sequence ID" value="QBM30641.1"/>
    <property type="molecule type" value="Genomic_DNA"/>
</dbReference>
<sequence>MALTKHLFHKGCTKPAMVLGMPLLGFVLLFMVWVLLAMYSMTYATAPLAFLWTVLFLAACAWLRAISKTDGFAFSQKLLRVRLRSRNVNRVFWGAVSYSPLKRQKK</sequence>
<dbReference type="RefSeq" id="WP_133158244.1">
    <property type="nucleotide sequence ID" value="NZ_CP037868.1"/>
</dbReference>
<evidence type="ECO:0000256" key="4">
    <source>
        <dbReference type="ARBA" id="ARBA00023136"/>
    </source>
</evidence>
<accession>A0A4P6X9V6</accession>
<comment type="subcellular location">
    <subcellularLocation>
        <location evidence="1">Membrane</location>
    </subcellularLocation>
</comment>
<keyword evidence="3 5" id="KW-1133">Transmembrane helix</keyword>
<dbReference type="GeneID" id="39465754"/>
<dbReference type="AlphaFoldDB" id="A0A4P6X9V6"/>
<dbReference type="Proteomes" id="UP000293912">
    <property type="component" value="Plasmid pDSM1084"/>
</dbReference>
<reference evidence="6 7" key="1">
    <citation type="submission" date="2019-03" db="EMBL/GenBank/DDBJ databases">
        <authorList>
            <person name="Sebastian G."/>
            <person name="Baumann P."/>
            <person name="Ruckert C."/>
            <person name="Kalinowski J."/>
            <person name="Nebel B."/>
            <person name="Takors R."/>
            <person name="Blombach B."/>
        </authorList>
    </citation>
    <scope>NUCLEOTIDE SEQUENCE [LARGE SCALE GENOMIC DNA]</scope>
    <source>
        <strain evidence="6 7">DSM 1084</strain>
        <plasmid evidence="6 7">pDSM1084</plasmid>
    </source>
</reference>
<feature type="transmembrane region" description="Helical" evidence="5">
    <location>
        <begin position="21"/>
        <end position="42"/>
    </location>
</feature>
<gene>
    <name evidence="6" type="primary">virB14</name>
    <name evidence="6" type="ORF">HPF_23335</name>
</gene>
<name>A0A4P6X9V6_HYDPS</name>
<evidence type="ECO:0000256" key="2">
    <source>
        <dbReference type="ARBA" id="ARBA00022692"/>
    </source>
</evidence>
<feature type="transmembrane region" description="Helical" evidence="5">
    <location>
        <begin position="48"/>
        <end position="67"/>
    </location>
</feature>
<evidence type="ECO:0000256" key="1">
    <source>
        <dbReference type="ARBA" id="ARBA00004370"/>
    </source>
</evidence>
<organism evidence="6 7">
    <name type="scientific">Hydrogenophaga pseudoflava</name>
    <name type="common">Pseudomonas carboxydoflava</name>
    <dbReference type="NCBI Taxonomy" id="47421"/>
    <lineage>
        <taxon>Bacteria</taxon>
        <taxon>Pseudomonadati</taxon>
        <taxon>Pseudomonadota</taxon>
        <taxon>Betaproteobacteria</taxon>
        <taxon>Burkholderiales</taxon>
        <taxon>Comamonadaceae</taxon>
        <taxon>Hydrogenophaga</taxon>
    </lineage>
</organism>
<dbReference type="KEGG" id="hpse:HPF_23335"/>
<evidence type="ECO:0000313" key="6">
    <source>
        <dbReference type="EMBL" id="QBM30641.1"/>
    </source>
</evidence>
<keyword evidence="4 5" id="KW-0472">Membrane</keyword>